<organism evidence="6 7">
    <name type="scientific">Phoenix dactylifera</name>
    <name type="common">Date palm</name>
    <dbReference type="NCBI Taxonomy" id="42345"/>
    <lineage>
        <taxon>Eukaryota</taxon>
        <taxon>Viridiplantae</taxon>
        <taxon>Streptophyta</taxon>
        <taxon>Embryophyta</taxon>
        <taxon>Tracheophyta</taxon>
        <taxon>Spermatophyta</taxon>
        <taxon>Magnoliopsida</taxon>
        <taxon>Liliopsida</taxon>
        <taxon>Arecaceae</taxon>
        <taxon>Coryphoideae</taxon>
        <taxon>Phoeniceae</taxon>
        <taxon>Phoenix</taxon>
    </lineage>
</organism>
<sequence>MVCSTSFLGAQSIGINYGLLGDNLPPPNQVVGLLNSQNIKLVRLFDPNPTVLAALHNSGIAVVLGTLNNDLQTLANDPAFANTWVQNNVIPHVQAGTSFRYITAGNEVIPGDLASYVLHAMQNLDAALTAANLNIPVSTAIATSVLSISYPPSQGTFSDASSAVMTSILGFLASKKTPLLVNVYPYFAYASQPENVRLDYALFTAPSTVVVDGALGYTNLFDAVVDAMYSALEKAGHPDVNVVVSETGWPSAGDATGATMENAMTYNNNVVAHVTSNTGTPKRPGNVIETYIFAMFNEDLKPVGVEQNFGLYYPNMTKVYQVNCCEHQTECFAELRSSQEDGPATFAVAALIYQPHMPFLPSGNIDGLRCKKPKL</sequence>
<keyword evidence="3 5" id="KW-0326">Glycosidase</keyword>
<protein>
    <submittedName>
        <fullName evidence="7">Glucan endo-1,3-beta-glucosidase GVI</fullName>
    </submittedName>
</protein>
<dbReference type="FunFam" id="3.20.20.80:FF:000010">
    <property type="entry name" value="glucan endo-1,3-beta-glucosidase, basic"/>
    <property type="match status" value="1"/>
</dbReference>
<evidence type="ECO:0000313" key="6">
    <source>
        <dbReference type="Proteomes" id="UP000228380"/>
    </source>
</evidence>
<evidence type="ECO:0000256" key="3">
    <source>
        <dbReference type="ARBA" id="ARBA00023295"/>
    </source>
</evidence>
<evidence type="ECO:0000313" key="7">
    <source>
        <dbReference type="RefSeq" id="XP_038974685.1"/>
    </source>
</evidence>
<evidence type="ECO:0000256" key="1">
    <source>
        <dbReference type="ARBA" id="ARBA00008773"/>
    </source>
</evidence>
<keyword evidence="6" id="KW-1185">Reference proteome</keyword>
<dbReference type="GeneID" id="103722844"/>
<dbReference type="AlphaFoldDB" id="A0A8B8ZKF3"/>
<evidence type="ECO:0000256" key="2">
    <source>
        <dbReference type="ARBA" id="ARBA00022801"/>
    </source>
</evidence>
<evidence type="ECO:0000256" key="4">
    <source>
        <dbReference type="RuleBase" id="RU004335"/>
    </source>
</evidence>
<keyword evidence="2 5" id="KW-0378">Hydrolase</keyword>
<dbReference type="RefSeq" id="XP_038974685.1">
    <property type="nucleotide sequence ID" value="XM_039118757.1"/>
</dbReference>
<dbReference type="PROSITE" id="PS00587">
    <property type="entry name" value="GLYCOSYL_HYDROL_F17"/>
    <property type="match status" value="1"/>
</dbReference>
<dbReference type="InterPro" id="IPR000490">
    <property type="entry name" value="Glyco_hydro_17"/>
</dbReference>
<dbReference type="SUPFAM" id="SSF51445">
    <property type="entry name" value="(Trans)glycosidases"/>
    <property type="match status" value="1"/>
</dbReference>
<proteinExistence type="inferred from homology"/>
<dbReference type="GO" id="GO:0005975">
    <property type="term" value="P:carbohydrate metabolic process"/>
    <property type="evidence" value="ECO:0007669"/>
    <property type="project" value="InterPro"/>
</dbReference>
<dbReference type="KEGG" id="pda:103722844"/>
<gene>
    <name evidence="7" type="primary">LOC103722844</name>
</gene>
<comment type="similarity">
    <text evidence="1 4">Belongs to the glycosyl hydrolase 17 family.</text>
</comment>
<dbReference type="InterPro" id="IPR044965">
    <property type="entry name" value="Glyco_hydro_17_plant"/>
</dbReference>
<dbReference type="Pfam" id="PF00332">
    <property type="entry name" value="Glyco_hydro_17"/>
    <property type="match status" value="1"/>
</dbReference>
<dbReference type="Gene3D" id="3.20.20.80">
    <property type="entry name" value="Glycosidases"/>
    <property type="match status" value="1"/>
</dbReference>
<dbReference type="InterPro" id="IPR017853">
    <property type="entry name" value="GH"/>
</dbReference>
<dbReference type="PANTHER" id="PTHR32227">
    <property type="entry name" value="GLUCAN ENDO-1,3-BETA-GLUCOSIDASE BG1-RELATED-RELATED"/>
    <property type="match status" value="1"/>
</dbReference>
<evidence type="ECO:0000256" key="5">
    <source>
        <dbReference type="RuleBase" id="RU004336"/>
    </source>
</evidence>
<dbReference type="Proteomes" id="UP000228380">
    <property type="component" value="Unplaced"/>
</dbReference>
<name>A0A8B8ZKF3_PHODC</name>
<accession>A0A8B8ZKF3</accession>
<dbReference type="GO" id="GO:0042973">
    <property type="term" value="F:glucan endo-1,3-beta-D-glucosidase activity"/>
    <property type="evidence" value="ECO:0007669"/>
    <property type="project" value="UniProtKB-ARBA"/>
</dbReference>
<dbReference type="OrthoDB" id="941679at2759"/>
<reference evidence="7" key="1">
    <citation type="submission" date="2025-08" db="UniProtKB">
        <authorList>
            <consortium name="RefSeq"/>
        </authorList>
    </citation>
    <scope>IDENTIFICATION</scope>
    <source>
        <tissue evidence="7">Young leaves</tissue>
    </source>
</reference>